<dbReference type="Gene3D" id="3.40.50.300">
    <property type="entry name" value="P-loop containing nucleotide triphosphate hydrolases"/>
    <property type="match status" value="1"/>
</dbReference>
<dbReference type="PANTHER" id="PTHR45916:SF1">
    <property type="entry name" value="STRUCTURAL MAINTENANCE OF CHROMOSOMES PROTEIN 5"/>
    <property type="match status" value="1"/>
</dbReference>
<name>A0A9P6UL83_9FUNG</name>
<dbReference type="EMBL" id="JAAAIP010000936">
    <property type="protein sequence ID" value="KAG0311359.1"/>
    <property type="molecule type" value="Genomic_DNA"/>
</dbReference>
<accession>A0A9P6UL83</accession>
<dbReference type="GO" id="GO:0003697">
    <property type="term" value="F:single-stranded DNA binding"/>
    <property type="evidence" value="ECO:0007669"/>
    <property type="project" value="TreeGrafter"/>
</dbReference>
<evidence type="ECO:0000256" key="4">
    <source>
        <dbReference type="SAM" id="MobiDB-lite"/>
    </source>
</evidence>
<gene>
    <name evidence="6" type="primary">SMC5_2</name>
    <name evidence="6" type="ORF">BGZ99_010229</name>
</gene>
<feature type="domain" description="Rad50/SbcC-type AAA" evidence="5">
    <location>
        <begin position="54"/>
        <end position="277"/>
    </location>
</feature>
<organism evidence="6 7">
    <name type="scientific">Dissophora globulifera</name>
    <dbReference type="NCBI Taxonomy" id="979702"/>
    <lineage>
        <taxon>Eukaryota</taxon>
        <taxon>Fungi</taxon>
        <taxon>Fungi incertae sedis</taxon>
        <taxon>Mucoromycota</taxon>
        <taxon>Mortierellomycotina</taxon>
        <taxon>Mortierellomycetes</taxon>
        <taxon>Mortierellales</taxon>
        <taxon>Mortierellaceae</taxon>
        <taxon>Dissophora</taxon>
    </lineage>
</organism>
<evidence type="ECO:0000256" key="2">
    <source>
        <dbReference type="ARBA" id="ARBA00018687"/>
    </source>
</evidence>
<dbReference type="OrthoDB" id="10254973at2759"/>
<feature type="region of interest" description="Disordered" evidence="4">
    <location>
        <begin position="1"/>
        <end position="24"/>
    </location>
</feature>
<dbReference type="AlphaFoldDB" id="A0A9P6UL83"/>
<evidence type="ECO:0000313" key="6">
    <source>
        <dbReference type="EMBL" id="KAG0311359.1"/>
    </source>
</evidence>
<feature type="non-terminal residue" evidence="6">
    <location>
        <position position="445"/>
    </location>
</feature>
<dbReference type="GO" id="GO:0030915">
    <property type="term" value="C:Smc5-Smc6 complex"/>
    <property type="evidence" value="ECO:0007669"/>
    <property type="project" value="TreeGrafter"/>
</dbReference>
<dbReference type="Proteomes" id="UP000738325">
    <property type="component" value="Unassembled WGS sequence"/>
</dbReference>
<protein>
    <recommendedName>
        <fullName evidence="2">Structural maintenance of chromosomes protein 5</fullName>
    </recommendedName>
</protein>
<dbReference type="Pfam" id="PF13476">
    <property type="entry name" value="AAA_23"/>
    <property type="match status" value="1"/>
</dbReference>
<dbReference type="SUPFAM" id="SSF52540">
    <property type="entry name" value="P-loop containing nucleoside triphosphate hydrolases"/>
    <property type="match status" value="1"/>
</dbReference>
<comment type="caution">
    <text evidence="6">The sequence shown here is derived from an EMBL/GenBank/DDBJ whole genome shotgun (WGS) entry which is preliminary data.</text>
</comment>
<comment type="similarity">
    <text evidence="1">Belongs to the SMC family. SMC5 subfamily.</text>
</comment>
<evidence type="ECO:0000313" key="7">
    <source>
        <dbReference type="Proteomes" id="UP000738325"/>
    </source>
</evidence>
<dbReference type="InterPro" id="IPR027417">
    <property type="entry name" value="P-loop_NTPase"/>
</dbReference>
<dbReference type="GO" id="GO:0016887">
    <property type="term" value="F:ATP hydrolysis activity"/>
    <property type="evidence" value="ECO:0007669"/>
    <property type="project" value="InterPro"/>
</dbReference>
<dbReference type="GO" id="GO:0005634">
    <property type="term" value="C:nucleus"/>
    <property type="evidence" value="ECO:0007669"/>
    <property type="project" value="TreeGrafter"/>
</dbReference>
<dbReference type="PANTHER" id="PTHR45916">
    <property type="entry name" value="STRUCTURAL MAINTENANCE OF CHROMOSOMES PROTEIN 5"/>
    <property type="match status" value="1"/>
</dbReference>
<reference evidence="6" key="1">
    <citation type="journal article" date="2020" name="Fungal Divers.">
        <title>Resolving the Mortierellaceae phylogeny through synthesis of multi-gene phylogenetics and phylogenomics.</title>
        <authorList>
            <person name="Vandepol N."/>
            <person name="Liber J."/>
            <person name="Desiro A."/>
            <person name="Na H."/>
            <person name="Kennedy M."/>
            <person name="Barry K."/>
            <person name="Grigoriev I.V."/>
            <person name="Miller A.N."/>
            <person name="O'Donnell K."/>
            <person name="Stajich J.E."/>
            <person name="Bonito G."/>
        </authorList>
    </citation>
    <scope>NUCLEOTIDE SEQUENCE</scope>
    <source>
        <strain evidence="6">REB-010B</strain>
    </source>
</reference>
<evidence type="ECO:0000256" key="1">
    <source>
        <dbReference type="ARBA" id="ARBA00010171"/>
    </source>
</evidence>
<keyword evidence="7" id="KW-1185">Reference proteome</keyword>
<keyword evidence="3" id="KW-0175">Coiled coil</keyword>
<proteinExistence type="inferred from homology"/>
<feature type="compositionally biased region" description="Basic and acidic residues" evidence="4">
    <location>
        <begin position="7"/>
        <end position="21"/>
    </location>
</feature>
<evidence type="ECO:0000256" key="3">
    <source>
        <dbReference type="ARBA" id="ARBA00023054"/>
    </source>
</evidence>
<dbReference type="InterPro" id="IPR038729">
    <property type="entry name" value="Rad50/SbcC_AAA"/>
</dbReference>
<sequence>MPPKTEGASKRAHGGDDDHPQDLALPTYRIPSSSSSILDGALDKTEYQHGAIMKVTMKSFVTYEYCTFSPGPNMNMIIGPNGTGKSTIVCALALGLGWNTNLLGRAKDISEFVKHGADKGWIEIVLCNRHGSNVVIKRHINKNNNTSVWKINELLQETQRAVGGDEMLQAHLKMIELWDEHKTILKSVKDELEAISANEKRNAIIEKDVFRFQQREAVLRKVRLLEIWIPYAKYGVAKDEYNAVKEQRRVSFAMFKQLQTEVEPLEEKRNALEQGEKACDTKKATLDKQYQKAANAIRAKGAAIETAVNFAVFQQRQTLITTLQRKIAAQQELIDGARFEQEINNEKDDLSDCKTRLMLQETRFWTCKCGRRRLFKRARGLTVGCRLPSEQLKSQDNDVYEAVMWLRAHRQQFLKHVFKPVCLELNIKNTQIANAVENKLRSHRK</sequence>
<dbReference type="GO" id="GO:0000724">
    <property type="term" value="P:double-strand break repair via homologous recombination"/>
    <property type="evidence" value="ECO:0007669"/>
    <property type="project" value="TreeGrafter"/>
</dbReference>
<evidence type="ECO:0000259" key="5">
    <source>
        <dbReference type="Pfam" id="PF13476"/>
    </source>
</evidence>